<sequence length="227" mass="25886">MPPSLRHHHAAVPASPPYCRPCRSSPIPYIFIRLYLVCPNIAIFIRLYLVPADLEIRLAFAVKVYEVRELGLKFERHLDSEIVDFQELMPKWLMVSIYLARGPIANKSFIHSALARSSATRLSPSIRRSSFGHSIRRCLFDRSSKVVSAARPLPVFHRRAARSVVRHLAIPSADGCSIAHRRSFDPQHQPRVCETGSCREKGERRRMDTKEVLYQFSCLACKEGYAS</sequence>
<keyword evidence="2" id="KW-1185">Reference proteome</keyword>
<dbReference type="Proteomes" id="UP000634136">
    <property type="component" value="Unassembled WGS sequence"/>
</dbReference>
<protein>
    <submittedName>
        <fullName evidence="1">Nucleolar protein 10</fullName>
    </submittedName>
</protein>
<dbReference type="AlphaFoldDB" id="A0A834SNJ0"/>
<name>A0A834SNJ0_9FABA</name>
<evidence type="ECO:0000313" key="2">
    <source>
        <dbReference type="Proteomes" id="UP000634136"/>
    </source>
</evidence>
<accession>A0A834SNJ0</accession>
<dbReference type="EMBL" id="JAAIUW010000012">
    <property type="protein sequence ID" value="KAF7807700.1"/>
    <property type="molecule type" value="Genomic_DNA"/>
</dbReference>
<evidence type="ECO:0000313" key="1">
    <source>
        <dbReference type="EMBL" id="KAF7807700.1"/>
    </source>
</evidence>
<reference evidence="1" key="1">
    <citation type="submission" date="2020-09" db="EMBL/GenBank/DDBJ databases">
        <title>Genome-Enabled Discovery of Anthraquinone Biosynthesis in Senna tora.</title>
        <authorList>
            <person name="Kang S.-H."/>
            <person name="Pandey R.P."/>
            <person name="Lee C.-M."/>
            <person name="Sim J.-S."/>
            <person name="Jeong J.-T."/>
            <person name="Choi B.-S."/>
            <person name="Jung M."/>
            <person name="Ginzburg D."/>
            <person name="Zhao K."/>
            <person name="Won S.Y."/>
            <person name="Oh T.-J."/>
            <person name="Yu Y."/>
            <person name="Kim N.-H."/>
            <person name="Lee O.R."/>
            <person name="Lee T.-H."/>
            <person name="Bashyal P."/>
            <person name="Kim T.-S."/>
            <person name="Lee W.-H."/>
            <person name="Kawkins C."/>
            <person name="Kim C.-K."/>
            <person name="Kim J.S."/>
            <person name="Ahn B.O."/>
            <person name="Rhee S.Y."/>
            <person name="Sohng J.K."/>
        </authorList>
    </citation>
    <scope>NUCLEOTIDE SEQUENCE</scope>
    <source>
        <tissue evidence="1">Leaf</tissue>
    </source>
</reference>
<comment type="caution">
    <text evidence="1">The sequence shown here is derived from an EMBL/GenBank/DDBJ whole genome shotgun (WGS) entry which is preliminary data.</text>
</comment>
<organism evidence="1 2">
    <name type="scientific">Senna tora</name>
    <dbReference type="NCBI Taxonomy" id="362788"/>
    <lineage>
        <taxon>Eukaryota</taxon>
        <taxon>Viridiplantae</taxon>
        <taxon>Streptophyta</taxon>
        <taxon>Embryophyta</taxon>
        <taxon>Tracheophyta</taxon>
        <taxon>Spermatophyta</taxon>
        <taxon>Magnoliopsida</taxon>
        <taxon>eudicotyledons</taxon>
        <taxon>Gunneridae</taxon>
        <taxon>Pentapetalae</taxon>
        <taxon>rosids</taxon>
        <taxon>fabids</taxon>
        <taxon>Fabales</taxon>
        <taxon>Fabaceae</taxon>
        <taxon>Caesalpinioideae</taxon>
        <taxon>Cassia clade</taxon>
        <taxon>Senna</taxon>
    </lineage>
</organism>
<gene>
    <name evidence="1" type="ORF">G2W53_039861</name>
</gene>
<proteinExistence type="predicted"/>